<comment type="similarity">
    <text evidence="1 4">Belongs to the acyl-CoA dehydrogenase family.</text>
</comment>
<dbReference type="GO" id="GO:0003995">
    <property type="term" value="F:acyl-CoA dehydrogenase activity"/>
    <property type="evidence" value="ECO:0007669"/>
    <property type="project" value="TreeGrafter"/>
</dbReference>
<dbReference type="RefSeq" id="WP_067133476.1">
    <property type="nucleotide sequence ID" value="NZ_KQ948223.1"/>
</dbReference>
<keyword evidence="4" id="KW-0560">Oxidoreductase</keyword>
<gene>
    <name evidence="7" type="ORF">AQI95_34760</name>
</gene>
<dbReference type="PANTHER" id="PTHR43884:SF12">
    <property type="entry name" value="ISOVALERYL-COA DEHYDROGENASE, MITOCHONDRIAL-RELATED"/>
    <property type="match status" value="1"/>
</dbReference>
<evidence type="ECO:0000256" key="4">
    <source>
        <dbReference type="RuleBase" id="RU362125"/>
    </source>
</evidence>
<dbReference type="Pfam" id="PF00441">
    <property type="entry name" value="Acyl-CoA_dh_1"/>
    <property type="match status" value="1"/>
</dbReference>
<feature type="domain" description="Acyl-CoA dehydrogenase/oxidase C-terminal" evidence="5">
    <location>
        <begin position="244"/>
        <end position="374"/>
    </location>
</feature>
<proteinExistence type="inferred from homology"/>
<keyword evidence="3 4" id="KW-0274">FAD</keyword>
<dbReference type="AlphaFoldDB" id="A0A117PZF5"/>
<evidence type="ECO:0000259" key="5">
    <source>
        <dbReference type="Pfam" id="PF00441"/>
    </source>
</evidence>
<dbReference type="CDD" id="cd00567">
    <property type="entry name" value="ACAD"/>
    <property type="match status" value="1"/>
</dbReference>
<keyword evidence="2 4" id="KW-0285">Flavoprotein</keyword>
<evidence type="ECO:0008006" key="9">
    <source>
        <dbReference type="Google" id="ProtNLM"/>
    </source>
</evidence>
<sequence>MTRLEHRLRVLQQYVRDEAPALRAAAQELDGHPDGSTLYPQVPLLDRLATLQIPRRYAQDPLVIEGHEYFLTSAVERVVFHEEASAHGDAALLLSAPGSLTAGMLVAALGDDAQQRMFFDRVRARPTWTFLAMTEPQGGSDAANLRTTLTPCDDGFRLNGTKRFIGNAHRAPLGVVTARTGPGPLGIRCAIVDTSHPTCSAGPLATLGMRGALGTLDFRDVPVPEAHLLGRHLSPTRRGMWGWLHAFNPLRCVAAAMGVGIARAAHSYARQHLPQRHDALRRRLDTLGARIRGVQSLTRHAATAVDADPANAHLPAAAKTAAAGLAVEATSTALRLLGPAARLEHPLLDKWARDAFGIECMEGTSHVQAMTVFSALARTDTALR</sequence>
<reference evidence="7 8" key="1">
    <citation type="submission" date="2015-10" db="EMBL/GenBank/DDBJ databases">
        <title>Draft genome sequence of Streptomyces yokosukanensis DSM 40224, type strain for the species Streptomyces yokosukanensis.</title>
        <authorList>
            <person name="Ruckert C."/>
            <person name="Winkler A."/>
            <person name="Kalinowski J."/>
            <person name="Kampfer P."/>
            <person name="Glaeser S."/>
        </authorList>
    </citation>
    <scope>NUCLEOTIDE SEQUENCE [LARGE SCALE GENOMIC DNA]</scope>
    <source>
        <strain evidence="7 8">DSM 40224</strain>
    </source>
</reference>
<dbReference type="SUPFAM" id="SSF47203">
    <property type="entry name" value="Acyl-CoA dehydrogenase C-terminal domain-like"/>
    <property type="match status" value="1"/>
</dbReference>
<evidence type="ECO:0000256" key="2">
    <source>
        <dbReference type="ARBA" id="ARBA00022630"/>
    </source>
</evidence>
<organism evidence="7 8">
    <name type="scientific">Streptomyces yokosukanensis</name>
    <dbReference type="NCBI Taxonomy" id="67386"/>
    <lineage>
        <taxon>Bacteria</taxon>
        <taxon>Bacillati</taxon>
        <taxon>Actinomycetota</taxon>
        <taxon>Actinomycetes</taxon>
        <taxon>Kitasatosporales</taxon>
        <taxon>Streptomycetaceae</taxon>
        <taxon>Streptomyces</taxon>
    </lineage>
</organism>
<dbReference type="InterPro" id="IPR006091">
    <property type="entry name" value="Acyl-CoA_Oxase/DH_mid-dom"/>
</dbReference>
<dbReference type="Gene3D" id="2.40.110.10">
    <property type="entry name" value="Butyryl-CoA Dehydrogenase, subunit A, domain 2"/>
    <property type="match status" value="1"/>
</dbReference>
<evidence type="ECO:0000313" key="7">
    <source>
        <dbReference type="EMBL" id="KUN00459.1"/>
    </source>
</evidence>
<dbReference type="InterPro" id="IPR009100">
    <property type="entry name" value="AcylCoA_DH/oxidase_NM_dom_sf"/>
</dbReference>
<dbReference type="Gene3D" id="1.20.140.10">
    <property type="entry name" value="Butyryl-CoA Dehydrogenase, subunit A, domain 3"/>
    <property type="match status" value="1"/>
</dbReference>
<evidence type="ECO:0000256" key="1">
    <source>
        <dbReference type="ARBA" id="ARBA00009347"/>
    </source>
</evidence>
<feature type="domain" description="Acyl-CoA oxidase/dehydrogenase middle" evidence="6">
    <location>
        <begin position="131"/>
        <end position="221"/>
    </location>
</feature>
<evidence type="ECO:0000256" key="3">
    <source>
        <dbReference type="ARBA" id="ARBA00022827"/>
    </source>
</evidence>
<dbReference type="InterPro" id="IPR009075">
    <property type="entry name" value="AcylCo_DH/oxidase_C"/>
</dbReference>
<dbReference type="SUPFAM" id="SSF56645">
    <property type="entry name" value="Acyl-CoA dehydrogenase NM domain-like"/>
    <property type="match status" value="1"/>
</dbReference>
<dbReference type="EMBL" id="LMWN01000049">
    <property type="protein sequence ID" value="KUN00459.1"/>
    <property type="molecule type" value="Genomic_DNA"/>
</dbReference>
<evidence type="ECO:0000313" key="8">
    <source>
        <dbReference type="Proteomes" id="UP000053127"/>
    </source>
</evidence>
<comment type="caution">
    <text evidence="7">The sequence shown here is derived from an EMBL/GenBank/DDBJ whole genome shotgun (WGS) entry which is preliminary data.</text>
</comment>
<dbReference type="InterPro" id="IPR046373">
    <property type="entry name" value="Acyl-CoA_Oxase/DH_mid-dom_sf"/>
</dbReference>
<dbReference type="OrthoDB" id="3458133at2"/>
<dbReference type="Pfam" id="PF02770">
    <property type="entry name" value="Acyl-CoA_dh_M"/>
    <property type="match status" value="1"/>
</dbReference>
<dbReference type="PANTHER" id="PTHR43884">
    <property type="entry name" value="ACYL-COA DEHYDROGENASE"/>
    <property type="match status" value="1"/>
</dbReference>
<dbReference type="STRING" id="67386.AQI95_34760"/>
<dbReference type="Proteomes" id="UP000053127">
    <property type="component" value="Unassembled WGS sequence"/>
</dbReference>
<evidence type="ECO:0000259" key="6">
    <source>
        <dbReference type="Pfam" id="PF02770"/>
    </source>
</evidence>
<accession>A0A117PZF5</accession>
<protein>
    <recommendedName>
        <fullName evidence="9">Acyl-CoA dehydrogenase</fullName>
    </recommendedName>
</protein>
<keyword evidence="8" id="KW-1185">Reference proteome</keyword>
<comment type="cofactor">
    <cofactor evidence="4">
        <name>FAD</name>
        <dbReference type="ChEBI" id="CHEBI:57692"/>
    </cofactor>
</comment>
<name>A0A117PZF5_9ACTN</name>
<dbReference type="InterPro" id="IPR036250">
    <property type="entry name" value="AcylCo_DH-like_C"/>
</dbReference>